<organism evidence="1 2">
    <name type="scientific">Hibiscus sabdariffa</name>
    <name type="common">roselle</name>
    <dbReference type="NCBI Taxonomy" id="183260"/>
    <lineage>
        <taxon>Eukaryota</taxon>
        <taxon>Viridiplantae</taxon>
        <taxon>Streptophyta</taxon>
        <taxon>Embryophyta</taxon>
        <taxon>Tracheophyta</taxon>
        <taxon>Spermatophyta</taxon>
        <taxon>Magnoliopsida</taxon>
        <taxon>eudicotyledons</taxon>
        <taxon>Gunneridae</taxon>
        <taxon>Pentapetalae</taxon>
        <taxon>rosids</taxon>
        <taxon>malvids</taxon>
        <taxon>Malvales</taxon>
        <taxon>Malvaceae</taxon>
        <taxon>Malvoideae</taxon>
        <taxon>Hibiscus</taxon>
    </lineage>
</organism>
<proteinExistence type="predicted"/>
<protein>
    <submittedName>
        <fullName evidence="1">Uncharacterized protein</fullName>
    </submittedName>
</protein>
<reference evidence="1 2" key="1">
    <citation type="journal article" date="2024" name="G3 (Bethesda)">
        <title>Genome assembly of Hibiscus sabdariffa L. provides insights into metabolisms of medicinal natural products.</title>
        <authorList>
            <person name="Kim T."/>
        </authorList>
    </citation>
    <scope>NUCLEOTIDE SEQUENCE [LARGE SCALE GENOMIC DNA]</scope>
    <source>
        <strain evidence="1">TK-2024</strain>
        <tissue evidence="1">Old leaves</tissue>
    </source>
</reference>
<accession>A0ABR2QTP0</accession>
<evidence type="ECO:0000313" key="1">
    <source>
        <dbReference type="EMBL" id="KAK9004037.1"/>
    </source>
</evidence>
<evidence type="ECO:0000313" key="2">
    <source>
        <dbReference type="Proteomes" id="UP001396334"/>
    </source>
</evidence>
<gene>
    <name evidence="1" type="ORF">V6N11_001854</name>
</gene>
<keyword evidence="2" id="KW-1185">Reference proteome</keyword>
<sequence length="80" mass="8823">MAGKVTVGIEDEGNLASTRILEMGLRGEGKIQQEEQSISVCNSLQCKSLTNPFPVYESSYDHPNLVRGCNLCYDIDTHMS</sequence>
<dbReference type="Proteomes" id="UP001396334">
    <property type="component" value="Unassembled WGS sequence"/>
</dbReference>
<dbReference type="EMBL" id="JBBPBN010000031">
    <property type="protein sequence ID" value="KAK9004037.1"/>
    <property type="molecule type" value="Genomic_DNA"/>
</dbReference>
<comment type="caution">
    <text evidence="1">The sequence shown here is derived from an EMBL/GenBank/DDBJ whole genome shotgun (WGS) entry which is preliminary data.</text>
</comment>
<name>A0ABR2QTP0_9ROSI</name>